<feature type="compositionally biased region" description="Basic and acidic residues" evidence="1">
    <location>
        <begin position="257"/>
        <end position="267"/>
    </location>
</feature>
<keyword evidence="3" id="KW-1185">Reference proteome</keyword>
<proteinExistence type="predicted"/>
<accession>A0ABU9CH44</accession>
<dbReference type="RefSeq" id="WP_341410184.1">
    <property type="nucleotide sequence ID" value="NZ_JBBUTH010000004.1"/>
</dbReference>
<sequence length="412" mass="42910">MIESLFGDLAPRRLDEAATPSAGTVGRPAQATLARAAEALADTLSPMVDVVVDTSPAEAMRSHFAARRELQPGAARPMITLLDPSRLWAPQVLHALSDAAACPIERLNLRERATLRTLALIERLSVPRRGLPPLKVLHPDIRVPGAPAEEIAHALAEGSALTAVIVGTLQPHALLSHLRALLAATRAPGWACPWLVFVLPPAAAALGARIEAQAWPAHVRVLAVTEAEGSPAGVWNSVLGAWEATRAYTPPPARGPEAPHDGHAADPLDRHDDIALSQAAAVLPSVSPAALARLLAPLARTDGVRACAIVDLRDGDLLATDCQNAGAVPAPQDRPDLAAVTQGLCAARRAHAALAGLAQAPDEVLVTAGPWQSLLRGLPGQPGLGFVAVLERAHANLALLRFRLLDAVPPAA</sequence>
<evidence type="ECO:0000313" key="2">
    <source>
        <dbReference type="EMBL" id="MEK8050510.1"/>
    </source>
</evidence>
<organism evidence="2 3">
    <name type="scientific">Pseudaquabacterium inlustre</name>
    <dbReference type="NCBI Taxonomy" id="2984192"/>
    <lineage>
        <taxon>Bacteria</taxon>
        <taxon>Pseudomonadati</taxon>
        <taxon>Pseudomonadota</taxon>
        <taxon>Betaproteobacteria</taxon>
        <taxon>Burkholderiales</taxon>
        <taxon>Sphaerotilaceae</taxon>
        <taxon>Pseudaquabacterium</taxon>
    </lineage>
</organism>
<gene>
    <name evidence="2" type="ORF">AACH10_09690</name>
</gene>
<feature type="region of interest" description="Disordered" evidence="1">
    <location>
        <begin position="248"/>
        <end position="267"/>
    </location>
</feature>
<evidence type="ECO:0000313" key="3">
    <source>
        <dbReference type="Proteomes" id="UP001365405"/>
    </source>
</evidence>
<dbReference type="Proteomes" id="UP001365405">
    <property type="component" value="Unassembled WGS sequence"/>
</dbReference>
<name>A0ABU9CH44_9BURK</name>
<comment type="caution">
    <text evidence="2">The sequence shown here is derived from an EMBL/GenBank/DDBJ whole genome shotgun (WGS) entry which is preliminary data.</text>
</comment>
<reference evidence="2 3" key="1">
    <citation type="submission" date="2024-04" db="EMBL/GenBank/DDBJ databases">
        <title>Novel species of the genus Ideonella isolated from streams.</title>
        <authorList>
            <person name="Lu H."/>
        </authorList>
    </citation>
    <scope>NUCLEOTIDE SEQUENCE [LARGE SCALE GENOMIC DNA]</scope>
    <source>
        <strain evidence="2 3">DXS22W</strain>
    </source>
</reference>
<evidence type="ECO:0000256" key="1">
    <source>
        <dbReference type="SAM" id="MobiDB-lite"/>
    </source>
</evidence>
<protein>
    <submittedName>
        <fullName evidence="2">Uncharacterized protein</fullName>
    </submittedName>
</protein>
<dbReference type="EMBL" id="JBBUTH010000004">
    <property type="protein sequence ID" value="MEK8050510.1"/>
    <property type="molecule type" value="Genomic_DNA"/>
</dbReference>